<dbReference type="InterPro" id="IPR029044">
    <property type="entry name" value="Nucleotide-diphossugar_trans"/>
</dbReference>
<dbReference type="STRING" id="1798543.A2898_02980"/>
<dbReference type="PANTHER" id="PTHR43532">
    <property type="entry name" value="GLUCOSE-1-PHOSPHATE THYMIDYLYLTRANSFERASE"/>
    <property type="match status" value="1"/>
</dbReference>
<dbReference type="GO" id="GO:0046872">
    <property type="term" value="F:metal ion binding"/>
    <property type="evidence" value="ECO:0007669"/>
    <property type="project" value="UniProtKB-KW"/>
</dbReference>
<proteinExistence type="inferred from homology"/>
<protein>
    <recommendedName>
        <fullName evidence="3">glucose-1-phosphate thymidylyltransferase</fullName>
        <ecNumber evidence="3">2.7.7.24</ecNumber>
    </recommendedName>
</protein>
<dbReference type="EMBL" id="MHKE01000002">
    <property type="protein sequence ID" value="OGY85066.1"/>
    <property type="molecule type" value="Genomic_DNA"/>
</dbReference>
<evidence type="ECO:0000256" key="5">
    <source>
        <dbReference type="ARBA" id="ARBA00022695"/>
    </source>
</evidence>
<accession>A0A1G2B8P4</accession>
<evidence type="ECO:0000256" key="7">
    <source>
        <dbReference type="ARBA" id="ARBA00022842"/>
    </source>
</evidence>
<dbReference type="AlphaFoldDB" id="A0A1G2B8P4"/>
<dbReference type="EC" id="2.7.7.24" evidence="3"/>
<evidence type="ECO:0000256" key="8">
    <source>
        <dbReference type="ARBA" id="ARBA00049336"/>
    </source>
</evidence>
<dbReference type="InterPro" id="IPR005907">
    <property type="entry name" value="G1P_thy_trans_s"/>
</dbReference>
<dbReference type="SUPFAM" id="SSF53448">
    <property type="entry name" value="Nucleotide-diphospho-sugar transferases"/>
    <property type="match status" value="1"/>
</dbReference>
<comment type="cofactor">
    <cofactor evidence="1">
        <name>Mg(2+)</name>
        <dbReference type="ChEBI" id="CHEBI:18420"/>
    </cofactor>
</comment>
<comment type="caution">
    <text evidence="10">The sequence shown here is derived from an EMBL/GenBank/DDBJ whole genome shotgun (WGS) entry which is preliminary data.</text>
</comment>
<keyword evidence="5" id="KW-0548">Nucleotidyltransferase</keyword>
<comment type="similarity">
    <text evidence="2">Belongs to the glucose-1-phosphate thymidylyltransferase family.</text>
</comment>
<dbReference type="Proteomes" id="UP000179164">
    <property type="component" value="Unassembled WGS sequence"/>
</dbReference>
<evidence type="ECO:0000313" key="10">
    <source>
        <dbReference type="EMBL" id="OGY85066.1"/>
    </source>
</evidence>
<evidence type="ECO:0000259" key="9">
    <source>
        <dbReference type="Pfam" id="PF00483"/>
    </source>
</evidence>
<name>A0A1G2B8P4_9BACT</name>
<evidence type="ECO:0000256" key="2">
    <source>
        <dbReference type="ARBA" id="ARBA00010480"/>
    </source>
</evidence>
<dbReference type="Gene3D" id="3.90.550.10">
    <property type="entry name" value="Spore Coat Polysaccharide Biosynthesis Protein SpsA, Chain A"/>
    <property type="match status" value="1"/>
</dbReference>
<sequence length="248" mass="27657">MKGIILAGGNATRLRPLTRVTNKHLLPVYNKPMIFYPIQTLADAGIQDILLVMGGSNPGDFVRLLGDGREFGLREIHYTFQEGAAGIAQALGMAEDFADGEKIAVMLGDNILEDNILQAAEDFKKQERGAKIFIKEVKNPRSYGVPEIEGKKIVSIVEKPEHPKTNYAVVGAYMYDPSIFQVIKTLKPSARGEFEITDVNNHYIREGSMTYEILRGWWGDGGESFDSLLEAQNLAAEWEKKKRRPMAP</sequence>
<keyword evidence="10" id="KW-0946">Virion</keyword>
<keyword evidence="10" id="KW-0167">Capsid protein</keyword>
<dbReference type="Pfam" id="PF00483">
    <property type="entry name" value="NTP_transferase"/>
    <property type="match status" value="1"/>
</dbReference>
<organism evidence="10 11">
    <name type="scientific">Candidatus Kerfeldbacteria bacterium RIFCSPLOWO2_01_FULL_48_11</name>
    <dbReference type="NCBI Taxonomy" id="1798543"/>
    <lineage>
        <taxon>Bacteria</taxon>
        <taxon>Candidatus Kerfeldiibacteriota</taxon>
    </lineage>
</organism>
<keyword evidence="4" id="KW-0808">Transferase</keyword>
<dbReference type="GO" id="GO:0008879">
    <property type="term" value="F:glucose-1-phosphate thymidylyltransferase activity"/>
    <property type="evidence" value="ECO:0007669"/>
    <property type="project" value="UniProtKB-EC"/>
</dbReference>
<evidence type="ECO:0000256" key="1">
    <source>
        <dbReference type="ARBA" id="ARBA00001946"/>
    </source>
</evidence>
<reference evidence="10 11" key="1">
    <citation type="journal article" date="2016" name="Nat. Commun.">
        <title>Thousands of microbial genomes shed light on interconnected biogeochemical processes in an aquifer system.</title>
        <authorList>
            <person name="Anantharaman K."/>
            <person name="Brown C.T."/>
            <person name="Hug L.A."/>
            <person name="Sharon I."/>
            <person name="Castelle C.J."/>
            <person name="Probst A.J."/>
            <person name="Thomas B.C."/>
            <person name="Singh A."/>
            <person name="Wilkins M.J."/>
            <person name="Karaoz U."/>
            <person name="Brodie E.L."/>
            <person name="Williams K.H."/>
            <person name="Hubbard S.S."/>
            <person name="Banfield J.F."/>
        </authorList>
    </citation>
    <scope>NUCLEOTIDE SEQUENCE [LARGE SCALE GENOMIC DNA]</scope>
</reference>
<keyword evidence="7" id="KW-0460">Magnesium</keyword>
<dbReference type="InterPro" id="IPR005835">
    <property type="entry name" value="NTP_transferase_dom"/>
</dbReference>
<dbReference type="PANTHER" id="PTHR43532:SF1">
    <property type="entry name" value="GLUCOSE-1-PHOSPHATE THYMIDYLYLTRANSFERASE 1"/>
    <property type="match status" value="1"/>
</dbReference>
<evidence type="ECO:0000313" key="11">
    <source>
        <dbReference type="Proteomes" id="UP000179164"/>
    </source>
</evidence>
<comment type="catalytic activity">
    <reaction evidence="8">
        <text>dTTP + alpha-D-glucose 1-phosphate + H(+) = dTDP-alpha-D-glucose + diphosphate</text>
        <dbReference type="Rhea" id="RHEA:15225"/>
        <dbReference type="ChEBI" id="CHEBI:15378"/>
        <dbReference type="ChEBI" id="CHEBI:33019"/>
        <dbReference type="ChEBI" id="CHEBI:37568"/>
        <dbReference type="ChEBI" id="CHEBI:57477"/>
        <dbReference type="ChEBI" id="CHEBI:58601"/>
        <dbReference type="EC" id="2.7.7.24"/>
    </reaction>
</comment>
<evidence type="ECO:0000256" key="4">
    <source>
        <dbReference type="ARBA" id="ARBA00022679"/>
    </source>
</evidence>
<feature type="domain" description="Nucleotidyl transferase" evidence="9">
    <location>
        <begin position="2"/>
        <end position="234"/>
    </location>
</feature>
<evidence type="ECO:0000256" key="6">
    <source>
        <dbReference type="ARBA" id="ARBA00022723"/>
    </source>
</evidence>
<evidence type="ECO:0000256" key="3">
    <source>
        <dbReference type="ARBA" id="ARBA00012461"/>
    </source>
</evidence>
<gene>
    <name evidence="10" type="ORF">A2898_02980</name>
</gene>
<keyword evidence="6" id="KW-0479">Metal-binding</keyword>